<evidence type="ECO:0000256" key="2">
    <source>
        <dbReference type="ARBA" id="ARBA00023015"/>
    </source>
</evidence>
<evidence type="ECO:0000313" key="7">
    <source>
        <dbReference type="EMBL" id="WOB10302.1"/>
    </source>
</evidence>
<dbReference type="PANTHER" id="PTHR30055">
    <property type="entry name" value="HTH-TYPE TRANSCRIPTIONAL REGULATOR RUTR"/>
    <property type="match status" value="1"/>
</dbReference>
<proteinExistence type="predicted"/>
<protein>
    <submittedName>
        <fullName evidence="7">TetR family transcriptional regulator</fullName>
    </submittedName>
</protein>
<evidence type="ECO:0000256" key="3">
    <source>
        <dbReference type="ARBA" id="ARBA00023125"/>
    </source>
</evidence>
<keyword evidence="3 5" id="KW-0238">DNA-binding</keyword>
<dbReference type="PROSITE" id="PS01081">
    <property type="entry name" value="HTH_TETR_1"/>
    <property type="match status" value="1"/>
</dbReference>
<keyword evidence="1" id="KW-0678">Repressor</keyword>
<dbReference type="PROSITE" id="PS50977">
    <property type="entry name" value="HTH_TETR_2"/>
    <property type="match status" value="1"/>
</dbReference>
<dbReference type="InterPro" id="IPR009057">
    <property type="entry name" value="Homeodomain-like_sf"/>
</dbReference>
<evidence type="ECO:0000259" key="6">
    <source>
        <dbReference type="PROSITE" id="PS50977"/>
    </source>
</evidence>
<accession>A0ABZ0D4Y0</accession>
<dbReference type="Pfam" id="PF00440">
    <property type="entry name" value="TetR_N"/>
    <property type="match status" value="1"/>
</dbReference>
<keyword evidence="8" id="KW-1185">Reference proteome</keyword>
<dbReference type="Proteomes" id="UP001303946">
    <property type="component" value="Chromosome"/>
</dbReference>
<evidence type="ECO:0000256" key="5">
    <source>
        <dbReference type="PROSITE-ProRule" id="PRU00335"/>
    </source>
</evidence>
<dbReference type="Gene3D" id="1.10.357.10">
    <property type="entry name" value="Tetracycline Repressor, domain 2"/>
    <property type="match status" value="1"/>
</dbReference>
<dbReference type="EMBL" id="CP136336">
    <property type="protein sequence ID" value="WOB10302.1"/>
    <property type="molecule type" value="Genomic_DNA"/>
</dbReference>
<feature type="domain" description="HTH tetR-type" evidence="6">
    <location>
        <begin position="11"/>
        <end position="71"/>
    </location>
</feature>
<dbReference type="RefSeq" id="WP_316703209.1">
    <property type="nucleotide sequence ID" value="NZ_CP136336.1"/>
</dbReference>
<gene>
    <name evidence="7" type="ORF">RXV79_09620</name>
</gene>
<dbReference type="PRINTS" id="PR00455">
    <property type="entry name" value="HTHTETR"/>
</dbReference>
<sequence length="207" mass="21963">MPRTPSTTNTESRRAAIVAAMLPVMARHGYEKATIQAIAREAGLTPGLLHYHFKSKQEILVSLVAAVVEFARTRFESQSASAAEPMERLQAYVQARLGLGTGAAPDMVAAWVMIGAEAVRQPEVRVLYEQAIAQELALLTRLLSACLAEKRRSTDPAPTLAAGLVALMEGSFQLSSAAANVMPAGYAAQAAMAFATQGIEAAPKRKA</sequence>
<dbReference type="Pfam" id="PF13977">
    <property type="entry name" value="TetR_C_6"/>
    <property type="match status" value="1"/>
</dbReference>
<feature type="DNA-binding region" description="H-T-H motif" evidence="5">
    <location>
        <begin position="34"/>
        <end position="53"/>
    </location>
</feature>
<dbReference type="InterPro" id="IPR050109">
    <property type="entry name" value="HTH-type_TetR-like_transc_reg"/>
</dbReference>
<dbReference type="InterPro" id="IPR023772">
    <property type="entry name" value="DNA-bd_HTH_TetR-type_CS"/>
</dbReference>
<name>A0ABZ0D4Y0_9BURK</name>
<keyword evidence="2" id="KW-0805">Transcription regulation</keyword>
<keyword evidence="4" id="KW-0804">Transcription</keyword>
<dbReference type="SUPFAM" id="SSF46689">
    <property type="entry name" value="Homeodomain-like"/>
    <property type="match status" value="1"/>
</dbReference>
<reference evidence="7 8" key="1">
    <citation type="submission" date="2023-10" db="EMBL/GenBank/DDBJ databases">
        <title>Bacteria for the degradation of biodegradable plastic PBAT(Polybutylene adipate terephthalate).</title>
        <authorList>
            <person name="Weon H.-Y."/>
            <person name="Yeon J."/>
        </authorList>
    </citation>
    <scope>NUCLEOTIDE SEQUENCE [LARGE SCALE GENOMIC DNA]</scope>
    <source>
        <strain evidence="7 8">SBD 7-3</strain>
    </source>
</reference>
<dbReference type="PANTHER" id="PTHR30055:SF228">
    <property type="entry name" value="TRANSCRIPTIONAL REGULATOR-RELATED"/>
    <property type="match status" value="1"/>
</dbReference>
<dbReference type="InterPro" id="IPR039538">
    <property type="entry name" value="BetI_C"/>
</dbReference>
<dbReference type="SUPFAM" id="SSF48498">
    <property type="entry name" value="Tetracyclin repressor-like, C-terminal domain"/>
    <property type="match status" value="1"/>
</dbReference>
<evidence type="ECO:0000256" key="1">
    <source>
        <dbReference type="ARBA" id="ARBA00022491"/>
    </source>
</evidence>
<dbReference type="InterPro" id="IPR036271">
    <property type="entry name" value="Tet_transcr_reg_TetR-rel_C_sf"/>
</dbReference>
<evidence type="ECO:0000256" key="4">
    <source>
        <dbReference type="ARBA" id="ARBA00023163"/>
    </source>
</evidence>
<dbReference type="InterPro" id="IPR001647">
    <property type="entry name" value="HTH_TetR"/>
</dbReference>
<evidence type="ECO:0000313" key="8">
    <source>
        <dbReference type="Proteomes" id="UP001303946"/>
    </source>
</evidence>
<organism evidence="7 8">
    <name type="scientific">Piscinibacter gummiphilus</name>
    <dbReference type="NCBI Taxonomy" id="946333"/>
    <lineage>
        <taxon>Bacteria</taxon>
        <taxon>Pseudomonadati</taxon>
        <taxon>Pseudomonadota</taxon>
        <taxon>Betaproteobacteria</taxon>
        <taxon>Burkholderiales</taxon>
        <taxon>Sphaerotilaceae</taxon>
        <taxon>Piscinibacter</taxon>
    </lineage>
</organism>